<dbReference type="InterPro" id="IPR005899">
    <property type="entry name" value="Na_pump_deCOase"/>
</dbReference>
<keyword evidence="8" id="KW-0456">Lyase</keyword>
<evidence type="ECO:0000256" key="5">
    <source>
        <dbReference type="ARBA" id="ARBA00023136"/>
    </source>
</evidence>
<protein>
    <submittedName>
        <fullName evidence="8">Oxaloacetate decarboxylase gamma chain</fullName>
        <ecNumber evidence="8">4.1.1.112</ecNumber>
    </submittedName>
</protein>
<dbReference type="EC" id="4.1.1.112" evidence="8"/>
<evidence type="ECO:0000256" key="1">
    <source>
        <dbReference type="ARBA" id="ARBA00004236"/>
    </source>
</evidence>
<sequence>MAPFPALFPLCGSVLQCCLAHPIVAMGWVMPIGLLQAAETTTGDAVPAIDGEAPSAMDTLFSDFGIPLAILGMVVVFMALIILMMVITAMPRLIALMEGKPGKSSAADAKTKSAAPPASDDGDDDELTPELIAVLTAAVAATERRPVRIVRTRRLTPSELAWTLEGRIRHHASHRLQPRNR</sequence>
<dbReference type="GO" id="GO:0005886">
    <property type="term" value="C:plasma membrane"/>
    <property type="evidence" value="ECO:0007669"/>
    <property type="project" value="UniProtKB-SubCell"/>
</dbReference>
<feature type="compositionally biased region" description="Low complexity" evidence="6">
    <location>
        <begin position="103"/>
        <end position="119"/>
    </location>
</feature>
<keyword evidence="4 7" id="KW-1133">Transmembrane helix</keyword>
<evidence type="ECO:0000313" key="8">
    <source>
        <dbReference type="EMBL" id="TWT70160.1"/>
    </source>
</evidence>
<organism evidence="8 9">
    <name type="scientific">Crateriforma conspicua</name>
    <dbReference type="NCBI Taxonomy" id="2527996"/>
    <lineage>
        <taxon>Bacteria</taxon>
        <taxon>Pseudomonadati</taxon>
        <taxon>Planctomycetota</taxon>
        <taxon>Planctomycetia</taxon>
        <taxon>Planctomycetales</taxon>
        <taxon>Planctomycetaceae</taxon>
        <taxon>Crateriforma</taxon>
    </lineage>
</organism>
<feature type="region of interest" description="Disordered" evidence="6">
    <location>
        <begin position="102"/>
        <end position="126"/>
    </location>
</feature>
<dbReference type="RefSeq" id="WP_196784289.1">
    <property type="nucleotide sequence ID" value="NZ_CP036319.1"/>
</dbReference>
<evidence type="ECO:0000256" key="2">
    <source>
        <dbReference type="ARBA" id="ARBA00022475"/>
    </source>
</evidence>
<reference evidence="8 9" key="1">
    <citation type="submission" date="2019-02" db="EMBL/GenBank/DDBJ databases">
        <title>Deep-cultivation of Planctomycetes and their phenomic and genomic characterization uncovers novel biology.</title>
        <authorList>
            <person name="Wiegand S."/>
            <person name="Jogler M."/>
            <person name="Boedeker C."/>
            <person name="Pinto D."/>
            <person name="Vollmers J."/>
            <person name="Rivas-Marin E."/>
            <person name="Kohn T."/>
            <person name="Peeters S.H."/>
            <person name="Heuer A."/>
            <person name="Rast P."/>
            <person name="Oberbeckmann S."/>
            <person name="Bunk B."/>
            <person name="Jeske O."/>
            <person name="Meyerdierks A."/>
            <person name="Storesund J.E."/>
            <person name="Kallscheuer N."/>
            <person name="Luecker S."/>
            <person name="Lage O.M."/>
            <person name="Pohl T."/>
            <person name="Merkel B.J."/>
            <person name="Hornburger P."/>
            <person name="Mueller R.-W."/>
            <person name="Bruemmer F."/>
            <person name="Labrenz M."/>
            <person name="Spormann A.M."/>
            <person name="Op Den Camp H."/>
            <person name="Overmann J."/>
            <person name="Amann R."/>
            <person name="Jetten M.S.M."/>
            <person name="Mascher T."/>
            <person name="Medema M.H."/>
            <person name="Devos D.P."/>
            <person name="Kaster A.-K."/>
            <person name="Ovreas L."/>
            <person name="Rohde M."/>
            <person name="Galperin M.Y."/>
            <person name="Jogler C."/>
        </authorList>
    </citation>
    <scope>NUCLEOTIDE SEQUENCE [LARGE SCALE GENOMIC DNA]</scope>
    <source>
        <strain evidence="8 9">Pan14r</strain>
    </source>
</reference>
<proteinExistence type="predicted"/>
<dbReference type="GO" id="GO:0008948">
    <property type="term" value="F:oxaloacetate decarboxylase activity"/>
    <property type="evidence" value="ECO:0007669"/>
    <property type="project" value="UniProtKB-EC"/>
</dbReference>
<keyword evidence="2" id="KW-1003">Cell membrane</keyword>
<keyword evidence="3 7" id="KW-0812">Transmembrane</keyword>
<evidence type="ECO:0000313" key="9">
    <source>
        <dbReference type="Proteomes" id="UP000317238"/>
    </source>
</evidence>
<keyword evidence="9" id="KW-1185">Reference proteome</keyword>
<dbReference type="AlphaFoldDB" id="A0A5C5Y4I7"/>
<comment type="caution">
    <text evidence="8">The sequence shown here is derived from an EMBL/GenBank/DDBJ whole genome shotgun (WGS) entry which is preliminary data.</text>
</comment>
<accession>A0A5C5Y4I7</accession>
<dbReference type="GO" id="GO:0036376">
    <property type="term" value="P:sodium ion export across plasma membrane"/>
    <property type="evidence" value="ECO:0007669"/>
    <property type="project" value="InterPro"/>
</dbReference>
<evidence type="ECO:0000256" key="7">
    <source>
        <dbReference type="SAM" id="Phobius"/>
    </source>
</evidence>
<name>A0A5C5Y4I7_9PLAN</name>
<gene>
    <name evidence="8" type="primary">oadG</name>
    <name evidence="8" type="ORF">Pan14r_24600</name>
</gene>
<evidence type="ECO:0000256" key="4">
    <source>
        <dbReference type="ARBA" id="ARBA00022989"/>
    </source>
</evidence>
<evidence type="ECO:0000256" key="3">
    <source>
        <dbReference type="ARBA" id="ARBA00022692"/>
    </source>
</evidence>
<dbReference type="Pfam" id="PF04277">
    <property type="entry name" value="OAD_gamma"/>
    <property type="match status" value="1"/>
</dbReference>
<dbReference type="Proteomes" id="UP000317238">
    <property type="component" value="Unassembled WGS sequence"/>
</dbReference>
<keyword evidence="5 7" id="KW-0472">Membrane</keyword>
<feature type="transmembrane region" description="Helical" evidence="7">
    <location>
        <begin position="64"/>
        <end position="87"/>
    </location>
</feature>
<evidence type="ECO:0000256" key="6">
    <source>
        <dbReference type="SAM" id="MobiDB-lite"/>
    </source>
</evidence>
<dbReference type="GO" id="GO:0015081">
    <property type="term" value="F:sodium ion transmembrane transporter activity"/>
    <property type="evidence" value="ECO:0007669"/>
    <property type="project" value="InterPro"/>
</dbReference>
<dbReference type="NCBIfam" id="TIGR01195">
    <property type="entry name" value="oadG_fam"/>
    <property type="match status" value="1"/>
</dbReference>
<dbReference type="EMBL" id="SJPL01000001">
    <property type="protein sequence ID" value="TWT70160.1"/>
    <property type="molecule type" value="Genomic_DNA"/>
</dbReference>
<comment type="subcellular location">
    <subcellularLocation>
        <location evidence="1">Cell membrane</location>
    </subcellularLocation>
</comment>